<dbReference type="Pfam" id="PF07963">
    <property type="entry name" value="N_methyl"/>
    <property type="match status" value="1"/>
</dbReference>
<dbReference type="OrthoDB" id="5730913at2"/>
<dbReference type="STRING" id="1608996.TU84_01350"/>
<evidence type="ECO:0000256" key="3">
    <source>
        <dbReference type="ARBA" id="ARBA00022475"/>
    </source>
</evidence>
<evidence type="ECO:0000256" key="2">
    <source>
        <dbReference type="ARBA" id="ARBA00021549"/>
    </source>
</evidence>
<accession>A0A0J6IGR2</accession>
<dbReference type="SUPFAM" id="SSF54523">
    <property type="entry name" value="Pili subunits"/>
    <property type="match status" value="1"/>
</dbReference>
<dbReference type="NCBIfam" id="TIGR02532">
    <property type="entry name" value="IV_pilin_GFxxxE"/>
    <property type="match status" value="1"/>
</dbReference>
<evidence type="ECO:0000256" key="9">
    <source>
        <dbReference type="ARBA" id="ARBA00030775"/>
    </source>
</evidence>
<dbReference type="InterPro" id="IPR049875">
    <property type="entry name" value="TypeII_GspH"/>
</dbReference>
<dbReference type="InterPro" id="IPR045584">
    <property type="entry name" value="Pilin-like"/>
</dbReference>
<proteinExistence type="predicted"/>
<evidence type="ECO:0000256" key="8">
    <source>
        <dbReference type="ARBA" id="ARBA00023136"/>
    </source>
</evidence>
<dbReference type="InterPro" id="IPR002416">
    <property type="entry name" value="T2SS_protein-GspH"/>
</dbReference>
<keyword evidence="6" id="KW-0812">Transmembrane</keyword>
<dbReference type="GO" id="GO:0015628">
    <property type="term" value="P:protein secretion by the type II secretion system"/>
    <property type="evidence" value="ECO:0007669"/>
    <property type="project" value="InterPro"/>
</dbReference>
<dbReference type="GO" id="GO:0005886">
    <property type="term" value="C:plasma membrane"/>
    <property type="evidence" value="ECO:0007669"/>
    <property type="project" value="UniProtKB-SubCell"/>
</dbReference>
<keyword evidence="3" id="KW-1003">Cell membrane</keyword>
<comment type="caution">
    <text evidence="10">The sequence shown here is derived from an EMBL/GenBank/DDBJ whole genome shotgun (WGS) entry which is preliminary data.</text>
</comment>
<evidence type="ECO:0000256" key="4">
    <source>
        <dbReference type="ARBA" id="ARBA00022481"/>
    </source>
</evidence>
<dbReference type="NCBIfam" id="TIGR01708">
    <property type="entry name" value="typeII_sec_gspH"/>
    <property type="match status" value="1"/>
</dbReference>
<sequence length="162" mass="17994">MRDSSLGFTLIELMVVIVMIGVLVSMVHISQGDKRARDARQEAQVMLALMQGLREKAVLEGQEYGLRLEPEAYQQMRLQGAIWQAVEAPVTLPPGVQLTLVLEGRVHRLGAGEHTPQLLWLSSDENTPFALHFESPPLRWQSLYSDGLGNPLLEASEVTDAH</sequence>
<evidence type="ECO:0000256" key="5">
    <source>
        <dbReference type="ARBA" id="ARBA00022519"/>
    </source>
</evidence>
<protein>
    <recommendedName>
        <fullName evidence="2">Type II secretion system protein H</fullName>
    </recommendedName>
    <alternativeName>
        <fullName evidence="9">General secretion pathway protein H</fullName>
    </alternativeName>
</protein>
<comment type="subcellular location">
    <subcellularLocation>
        <location evidence="1">Cell inner membrane</location>
        <topology evidence="1">Single-pass membrane protein</topology>
    </subcellularLocation>
</comment>
<evidence type="ECO:0000256" key="6">
    <source>
        <dbReference type="ARBA" id="ARBA00022692"/>
    </source>
</evidence>
<evidence type="ECO:0000256" key="1">
    <source>
        <dbReference type="ARBA" id="ARBA00004377"/>
    </source>
</evidence>
<dbReference type="PRINTS" id="PR00885">
    <property type="entry name" value="BCTERIALGSPH"/>
</dbReference>
<evidence type="ECO:0000256" key="7">
    <source>
        <dbReference type="ARBA" id="ARBA00022989"/>
    </source>
</evidence>
<dbReference type="Gene3D" id="3.55.40.10">
    <property type="entry name" value="minor pseudopilin epsh domain"/>
    <property type="match status" value="1"/>
</dbReference>
<organism evidence="10 11">
    <name type="scientific">Pseudomonas helleri</name>
    <dbReference type="NCBI Taxonomy" id="1608996"/>
    <lineage>
        <taxon>Bacteria</taxon>
        <taxon>Pseudomonadati</taxon>
        <taxon>Pseudomonadota</taxon>
        <taxon>Gammaproteobacteria</taxon>
        <taxon>Pseudomonadales</taxon>
        <taxon>Pseudomonadaceae</taxon>
        <taxon>Pseudomonas</taxon>
    </lineage>
</organism>
<dbReference type="RefSeq" id="WP_048366700.1">
    <property type="nucleotide sequence ID" value="NZ_CP181271.1"/>
</dbReference>
<keyword evidence="5" id="KW-0997">Cell inner membrane</keyword>
<dbReference type="GO" id="GO:0015627">
    <property type="term" value="C:type II protein secretion system complex"/>
    <property type="evidence" value="ECO:0007669"/>
    <property type="project" value="InterPro"/>
</dbReference>
<evidence type="ECO:0000313" key="11">
    <source>
        <dbReference type="Proteomes" id="UP000466863"/>
    </source>
</evidence>
<reference evidence="10 11" key="1">
    <citation type="submission" date="2019-10" db="EMBL/GenBank/DDBJ databases">
        <title>Evaluation of single-gene subtyping targets for Pseudomonas.</title>
        <authorList>
            <person name="Reichler S.J."/>
            <person name="Orsi R.H."/>
            <person name="Wiedmann M."/>
            <person name="Martin N.H."/>
            <person name="Murphy S.I."/>
        </authorList>
    </citation>
    <scope>NUCLEOTIDE SEQUENCE [LARGE SCALE GENOMIC DNA]</scope>
    <source>
        <strain evidence="10 11">FSL R10-1876</strain>
    </source>
</reference>
<keyword evidence="7" id="KW-1133">Transmembrane helix</keyword>
<name>A0A0J6IGR2_9PSED</name>
<dbReference type="InterPro" id="IPR012902">
    <property type="entry name" value="N_methyl_site"/>
</dbReference>
<dbReference type="AlphaFoldDB" id="A0A0J6IGR2"/>
<keyword evidence="4" id="KW-0488">Methylation</keyword>
<keyword evidence="8" id="KW-0472">Membrane</keyword>
<gene>
    <name evidence="10" type="primary">gspH</name>
    <name evidence="10" type="ORF">GHO28_23590</name>
</gene>
<evidence type="ECO:0000313" key="10">
    <source>
        <dbReference type="EMBL" id="MQU45459.1"/>
    </source>
</evidence>
<dbReference type="EMBL" id="WIVV01000163">
    <property type="protein sequence ID" value="MQU45459.1"/>
    <property type="molecule type" value="Genomic_DNA"/>
</dbReference>
<dbReference type="Proteomes" id="UP000466863">
    <property type="component" value="Unassembled WGS sequence"/>
</dbReference>